<dbReference type="PANTHER" id="PTHR43318:SF1">
    <property type="entry name" value="POLYSACCHARIDE BIOSYNTHESIS PROTEIN EPSC-RELATED"/>
    <property type="match status" value="1"/>
</dbReference>
<comment type="similarity">
    <text evidence="1">Belongs to the polysaccharide synthase family.</text>
</comment>
<feature type="transmembrane region" description="Helical" evidence="2">
    <location>
        <begin position="56"/>
        <end position="79"/>
    </location>
</feature>
<feature type="transmembrane region" description="Helical" evidence="2">
    <location>
        <begin position="23"/>
        <end position="44"/>
    </location>
</feature>
<dbReference type="InterPro" id="IPR051203">
    <property type="entry name" value="Polysaccharide_Synthase-Rel"/>
</dbReference>
<dbReference type="SUPFAM" id="SSF51735">
    <property type="entry name" value="NAD(P)-binding Rossmann-fold domains"/>
    <property type="match status" value="2"/>
</dbReference>
<name>A0A3R9JY63_STRMT</name>
<sequence length="624" mass="70006">MNKKLTDYVIDLVEILNKQQKQVFWGIFDILSMVVSIIVSYILFYGLINPAPVDYIIYTSLAFLFYQLMIGFWGLNASISRYSKITDFMKIFFGVTASSILSYSICYAFLPLFSIRFIILFILLSTFLILLPRITWQLIYSRRKKGSGDGEHRRTFLIGAGDGGALFMNSYQHPTSDLELVGILDKDAKKKGQKLGGIPVLGSYDDLPELAKRHQIERVIVAIPSLDPSEYERILQMCNKLGVKCYKMPKVETVVQGLHQAGGGFQKIDITDLLGRQEIRLDESRLGAELTGKTILVTGAGGSIGSEICRQVSRFNPERIVLLGHGENSIYLVYHELIRKFQGIDYVPVIADIQDYDRLLQVFEQYKPAIVYHAAAHKHVPMMERNPKEAFKNNIRGTYNVAKAVDEAKVPKMVMISTDKAVNPPNVMGATKRVAELIVTGFNQRSQSTYCAVRFGNVLGSRGSVIPVFERQIAEGGPVTVTDFRMTRYFMTIPEASRLVIHAGAYAKDGEVFILDMGKPVKIYDLAKKMVLLSGHTESEIPIVEVGIRPGEKLYEELLVSTELVDNQVMDKIFVGKVNVMPLEAIDQKIEEFRTLSGDELKQAIIAFANQTTHVEAVSLLVKE</sequence>
<accession>A0A3R9JY63</accession>
<gene>
    <name evidence="4" type="primary">pglF</name>
    <name evidence="4" type="ORF">D8853_04670</name>
</gene>
<dbReference type="InterPro" id="IPR003869">
    <property type="entry name" value="Polysac_CapD-like"/>
</dbReference>
<proteinExistence type="inferred from homology"/>
<feature type="transmembrane region" description="Helical" evidence="2">
    <location>
        <begin position="116"/>
        <end position="136"/>
    </location>
</feature>
<evidence type="ECO:0000313" key="5">
    <source>
        <dbReference type="Proteomes" id="UP000267691"/>
    </source>
</evidence>
<feature type="domain" description="Polysaccharide biosynthesis protein CapD-like" evidence="3">
    <location>
        <begin position="295"/>
        <end position="576"/>
    </location>
</feature>
<keyword evidence="2" id="KW-0472">Membrane</keyword>
<protein>
    <submittedName>
        <fullName evidence="4">UDP-N-acetyl-alpha-D-glucosamine C6 dehydratase</fullName>
        <ecNumber evidence="4">4.2.1.135</ecNumber>
    </submittedName>
</protein>
<dbReference type="Gene3D" id="3.40.50.720">
    <property type="entry name" value="NAD(P)-binding Rossmann-like Domain"/>
    <property type="match status" value="2"/>
</dbReference>
<dbReference type="Pfam" id="PF02719">
    <property type="entry name" value="Polysacc_synt_2"/>
    <property type="match status" value="1"/>
</dbReference>
<dbReference type="GO" id="GO:0016829">
    <property type="term" value="F:lyase activity"/>
    <property type="evidence" value="ECO:0007669"/>
    <property type="project" value="UniProtKB-KW"/>
</dbReference>
<dbReference type="EMBL" id="RJNT01000003">
    <property type="protein sequence ID" value="RSI86458.1"/>
    <property type="molecule type" value="Genomic_DNA"/>
</dbReference>
<feature type="transmembrane region" description="Helical" evidence="2">
    <location>
        <begin position="91"/>
        <end position="110"/>
    </location>
</feature>
<dbReference type="InterPro" id="IPR036291">
    <property type="entry name" value="NAD(P)-bd_dom_sf"/>
</dbReference>
<keyword evidence="4" id="KW-0456">Lyase</keyword>
<dbReference type="RefSeq" id="WP_125443271.1">
    <property type="nucleotide sequence ID" value="NZ_RJNT01000003.1"/>
</dbReference>
<dbReference type="PANTHER" id="PTHR43318">
    <property type="entry name" value="UDP-N-ACETYLGLUCOSAMINE 4,6-DEHYDRATASE"/>
    <property type="match status" value="1"/>
</dbReference>
<evidence type="ECO:0000256" key="2">
    <source>
        <dbReference type="SAM" id="Phobius"/>
    </source>
</evidence>
<dbReference type="Pfam" id="PF13727">
    <property type="entry name" value="CoA_binding_3"/>
    <property type="match status" value="1"/>
</dbReference>
<evidence type="ECO:0000256" key="1">
    <source>
        <dbReference type="ARBA" id="ARBA00007430"/>
    </source>
</evidence>
<dbReference type="AlphaFoldDB" id="A0A3R9JY63"/>
<dbReference type="CDD" id="cd05237">
    <property type="entry name" value="UDP_invert_4-6DH_SDR_e"/>
    <property type="match status" value="1"/>
</dbReference>
<evidence type="ECO:0000259" key="3">
    <source>
        <dbReference type="Pfam" id="PF02719"/>
    </source>
</evidence>
<reference evidence="4 5" key="1">
    <citation type="submission" date="2018-11" db="EMBL/GenBank/DDBJ databases">
        <title>Species Designations Belie Phenotypic and Genotypic Heterogeneity in Oral Streptococci.</title>
        <authorList>
            <person name="Velsko I."/>
        </authorList>
    </citation>
    <scope>NUCLEOTIDE SEQUENCE [LARGE SCALE GENOMIC DNA]</scope>
    <source>
        <strain evidence="4 5">KLC12</strain>
    </source>
</reference>
<organism evidence="4 5">
    <name type="scientific">Streptococcus mitis</name>
    <dbReference type="NCBI Taxonomy" id="28037"/>
    <lineage>
        <taxon>Bacteria</taxon>
        <taxon>Bacillati</taxon>
        <taxon>Bacillota</taxon>
        <taxon>Bacilli</taxon>
        <taxon>Lactobacillales</taxon>
        <taxon>Streptococcaceae</taxon>
        <taxon>Streptococcus</taxon>
        <taxon>Streptococcus mitis group</taxon>
    </lineage>
</organism>
<dbReference type="EC" id="4.2.1.135" evidence="4"/>
<comment type="caution">
    <text evidence="4">The sequence shown here is derived from an EMBL/GenBank/DDBJ whole genome shotgun (WGS) entry which is preliminary data.</text>
</comment>
<keyword evidence="2" id="KW-1133">Transmembrane helix</keyword>
<keyword evidence="2" id="KW-0812">Transmembrane</keyword>
<dbReference type="Proteomes" id="UP000267691">
    <property type="component" value="Unassembled WGS sequence"/>
</dbReference>
<evidence type="ECO:0000313" key="4">
    <source>
        <dbReference type="EMBL" id="RSI86458.1"/>
    </source>
</evidence>